<dbReference type="PANTHER" id="PTHR32481">
    <property type="entry name" value="AMINOPEPTIDASE"/>
    <property type="match status" value="1"/>
</dbReference>
<feature type="binding site" evidence="8">
    <location>
        <position position="192"/>
    </location>
    <ligand>
        <name>Zn(2+)</name>
        <dbReference type="ChEBI" id="CHEBI:29105"/>
        <label>2</label>
    </ligand>
</feature>
<keyword evidence="5" id="KW-0378">Hydrolase</keyword>
<evidence type="ECO:0000256" key="4">
    <source>
        <dbReference type="ARBA" id="ARBA00022723"/>
    </source>
</evidence>
<dbReference type="InterPro" id="IPR023367">
    <property type="entry name" value="Peptidase_M42_dom2"/>
</dbReference>
<dbReference type="RefSeq" id="WP_021209292.1">
    <property type="nucleotide sequence ID" value="NZ_JAMOIG010000033.1"/>
</dbReference>
<dbReference type="AlphaFoldDB" id="A0A2N8SYT7"/>
<feature type="active site" description="Proton acceptor" evidence="7">
    <location>
        <position position="226"/>
    </location>
</feature>
<dbReference type="SUPFAM" id="SSF53187">
    <property type="entry name" value="Zn-dependent exopeptidases"/>
    <property type="match status" value="1"/>
</dbReference>
<evidence type="ECO:0000313" key="9">
    <source>
        <dbReference type="EMBL" id="PNG07663.1"/>
    </source>
</evidence>
<comment type="caution">
    <text evidence="9">The sequence shown here is derived from an EMBL/GenBank/DDBJ whole genome shotgun (WGS) entry which is preliminary data.</text>
</comment>
<dbReference type="Pfam" id="PF05343">
    <property type="entry name" value="Peptidase_M42"/>
    <property type="match status" value="1"/>
</dbReference>
<name>A0A2N8SYT7_STUST</name>
<evidence type="ECO:0000256" key="7">
    <source>
        <dbReference type="PIRSR" id="PIRSR001123-1"/>
    </source>
</evidence>
<feature type="binding site" evidence="8">
    <location>
        <position position="249"/>
    </location>
    <ligand>
        <name>Zn(2+)</name>
        <dbReference type="ChEBI" id="CHEBI:29105"/>
        <label>1</label>
    </ligand>
</feature>
<evidence type="ECO:0000256" key="3">
    <source>
        <dbReference type="ARBA" id="ARBA00022670"/>
    </source>
</evidence>
<evidence type="ECO:0000256" key="1">
    <source>
        <dbReference type="ARBA" id="ARBA00006272"/>
    </source>
</evidence>
<comment type="similarity">
    <text evidence="1 6">Belongs to the peptidase M42 family.</text>
</comment>
<evidence type="ECO:0000256" key="2">
    <source>
        <dbReference type="ARBA" id="ARBA00022438"/>
    </source>
</evidence>
<evidence type="ECO:0000256" key="5">
    <source>
        <dbReference type="ARBA" id="ARBA00022801"/>
    </source>
</evidence>
<feature type="binding site" evidence="8">
    <location>
        <position position="192"/>
    </location>
    <ligand>
        <name>Zn(2+)</name>
        <dbReference type="ChEBI" id="CHEBI:29105"/>
        <label>1</label>
    </ligand>
</feature>
<accession>A0A2N8SYT7</accession>
<dbReference type="GO" id="GO:0004177">
    <property type="term" value="F:aminopeptidase activity"/>
    <property type="evidence" value="ECO:0007669"/>
    <property type="project" value="UniProtKB-UniRule"/>
</dbReference>
<dbReference type="InterPro" id="IPR008007">
    <property type="entry name" value="Peptidase_M42"/>
</dbReference>
<protein>
    <submittedName>
        <fullName evidence="9">Peptidase M42</fullName>
    </submittedName>
</protein>
<sequence length="357" mass="38197">MSIEADFALLESLLLACGPGGQEEEVRAVCRRELEASCDEVWMDAADNLVGVIRAAGVSRETAQSRAIRVMAHQDEIAMVVKRIAENGRLHVVALGGAFPVNFGMCPVDVMGETDVLPGVLSFGTMHGTSESPQSAHILSGNVQWADVHVITRRTQAELVEMGVRPGSRVVLSQHWRRPFRVNDAIAAHFLDDRAPVVAALRAAEQLAQRKSDLKQDVYIVLTTNEEETNSGAQYAARTLPGDVCIALEVGPIAEEYGTRLCADPIILTGDEKGLYTKAISDDLLAAAIRCGYTPQPALMPGFASDASAVLGSGSSPRAGCLAMPTENTHGYELITRDAMQACTRTLVAYLLDIGAP</sequence>
<gene>
    <name evidence="9" type="ORF">CXL00_00940</name>
</gene>
<dbReference type="InterPro" id="IPR051464">
    <property type="entry name" value="Peptidase_M42_aminopept"/>
</dbReference>
<comment type="cofactor">
    <cofactor evidence="8">
        <name>a divalent metal cation</name>
        <dbReference type="ChEBI" id="CHEBI:60240"/>
    </cofactor>
    <text evidence="8">Binds 2 divalent metal cations per subunit.</text>
</comment>
<dbReference type="EMBL" id="POUW01000001">
    <property type="protein sequence ID" value="PNG07663.1"/>
    <property type="molecule type" value="Genomic_DNA"/>
</dbReference>
<dbReference type="SUPFAM" id="SSF101821">
    <property type="entry name" value="Aminopeptidase/glucanase lid domain"/>
    <property type="match status" value="1"/>
</dbReference>
<organism evidence="9 10">
    <name type="scientific">Stutzerimonas stutzeri</name>
    <name type="common">Pseudomonas stutzeri</name>
    <dbReference type="NCBI Taxonomy" id="316"/>
    <lineage>
        <taxon>Bacteria</taxon>
        <taxon>Pseudomonadati</taxon>
        <taxon>Pseudomonadota</taxon>
        <taxon>Gammaproteobacteria</taxon>
        <taxon>Pseudomonadales</taxon>
        <taxon>Pseudomonadaceae</taxon>
        <taxon>Stutzerimonas</taxon>
    </lineage>
</organism>
<dbReference type="PANTHER" id="PTHR32481:SF0">
    <property type="entry name" value="AMINOPEPTIDASE YPDE-RELATED"/>
    <property type="match status" value="1"/>
</dbReference>
<feature type="binding site" evidence="8">
    <location>
        <position position="227"/>
    </location>
    <ligand>
        <name>Zn(2+)</name>
        <dbReference type="ChEBI" id="CHEBI:29105"/>
        <label>2</label>
    </ligand>
</feature>
<dbReference type="OrthoDB" id="9772053at2"/>
<evidence type="ECO:0000256" key="6">
    <source>
        <dbReference type="PIRNR" id="PIRNR001123"/>
    </source>
</evidence>
<proteinExistence type="inferred from homology"/>
<evidence type="ECO:0000256" key="8">
    <source>
        <dbReference type="PIRSR" id="PIRSR001123-2"/>
    </source>
</evidence>
<keyword evidence="3" id="KW-0645">Protease</keyword>
<evidence type="ECO:0000313" key="10">
    <source>
        <dbReference type="Proteomes" id="UP000235897"/>
    </source>
</evidence>
<feature type="binding site" evidence="8">
    <location>
        <position position="73"/>
    </location>
    <ligand>
        <name>Zn(2+)</name>
        <dbReference type="ChEBI" id="CHEBI:29105"/>
        <label>1</label>
    </ligand>
</feature>
<dbReference type="Gene3D" id="2.40.30.40">
    <property type="entry name" value="Peptidase M42, domain 2"/>
    <property type="match status" value="1"/>
</dbReference>
<dbReference type="GO" id="GO:0046872">
    <property type="term" value="F:metal ion binding"/>
    <property type="evidence" value="ECO:0007669"/>
    <property type="project" value="UniProtKB-UniRule"/>
</dbReference>
<dbReference type="GO" id="GO:0006508">
    <property type="term" value="P:proteolysis"/>
    <property type="evidence" value="ECO:0007669"/>
    <property type="project" value="UniProtKB-KW"/>
</dbReference>
<dbReference type="PIRSF" id="PIRSF001123">
    <property type="entry name" value="PepA_GA"/>
    <property type="match status" value="1"/>
</dbReference>
<keyword evidence="2" id="KW-0031">Aminopeptidase</keyword>
<dbReference type="Gene3D" id="3.40.630.10">
    <property type="entry name" value="Zn peptidases"/>
    <property type="match status" value="1"/>
</dbReference>
<dbReference type="Proteomes" id="UP000235897">
    <property type="component" value="Unassembled WGS sequence"/>
</dbReference>
<feature type="binding site" evidence="8">
    <location>
        <position position="330"/>
    </location>
    <ligand>
        <name>Zn(2+)</name>
        <dbReference type="ChEBI" id="CHEBI:29105"/>
        <label>2</label>
    </ligand>
</feature>
<reference evidence="9 10" key="1">
    <citation type="submission" date="2018-01" db="EMBL/GenBank/DDBJ databases">
        <title>Denitrification phenotypes of diverse strains of Pseudomonas stutzeri.</title>
        <authorList>
            <person name="Milligan D.A."/>
            <person name="Bergaust L."/>
            <person name="Bakken L.R."/>
            <person name="Frostegard A."/>
        </authorList>
    </citation>
    <scope>NUCLEOTIDE SEQUENCE [LARGE SCALE GENOMIC DNA]</scope>
    <source>
        <strain evidence="9 10">28a3</strain>
    </source>
</reference>
<keyword evidence="4 8" id="KW-0479">Metal-binding</keyword>